<dbReference type="GeneID" id="30198603"/>
<keyword evidence="7" id="KW-1185">Reference proteome</keyword>
<reference evidence="6 7" key="1">
    <citation type="journal article" date="2016" name="Proc. Natl. Acad. Sci. U.S.A.">
        <title>Comparative genomics of biotechnologically important yeasts.</title>
        <authorList>
            <person name="Riley R."/>
            <person name="Haridas S."/>
            <person name="Wolfe K.H."/>
            <person name="Lopes M.R."/>
            <person name="Hittinger C.T."/>
            <person name="Goeker M."/>
            <person name="Salamov A.A."/>
            <person name="Wisecaver J.H."/>
            <person name="Long T.M."/>
            <person name="Calvey C.H."/>
            <person name="Aerts A.L."/>
            <person name="Barry K.W."/>
            <person name="Choi C."/>
            <person name="Clum A."/>
            <person name="Coughlan A.Y."/>
            <person name="Deshpande S."/>
            <person name="Douglass A.P."/>
            <person name="Hanson S.J."/>
            <person name="Klenk H.-P."/>
            <person name="LaButti K.M."/>
            <person name="Lapidus A."/>
            <person name="Lindquist E.A."/>
            <person name="Lipzen A.M."/>
            <person name="Meier-Kolthoff J.P."/>
            <person name="Ohm R.A."/>
            <person name="Otillar R.P."/>
            <person name="Pangilinan J.L."/>
            <person name="Peng Y."/>
            <person name="Rokas A."/>
            <person name="Rosa C.A."/>
            <person name="Scheuner C."/>
            <person name="Sibirny A.A."/>
            <person name="Slot J.C."/>
            <person name="Stielow J.B."/>
            <person name="Sun H."/>
            <person name="Kurtzman C.P."/>
            <person name="Blackwell M."/>
            <person name="Grigoriev I.V."/>
            <person name="Jeffries T.W."/>
        </authorList>
    </citation>
    <scope>NUCLEOTIDE SEQUENCE [LARGE SCALE GENOMIC DNA]</scope>
    <source>
        <strain evidence="7">ATCC 58044 / CBS 1984 / NCYC 433 / NRRL Y-366-8</strain>
    </source>
</reference>
<dbReference type="InterPro" id="IPR051526">
    <property type="entry name" value="Beta-Glucosidase_SUN"/>
</dbReference>
<dbReference type="GO" id="GO:0009986">
    <property type="term" value="C:cell surface"/>
    <property type="evidence" value="ECO:0007669"/>
    <property type="project" value="TreeGrafter"/>
</dbReference>
<evidence type="ECO:0008006" key="8">
    <source>
        <dbReference type="Google" id="ProtNLM"/>
    </source>
</evidence>
<evidence type="ECO:0000256" key="3">
    <source>
        <dbReference type="ARBA" id="ARBA00023128"/>
    </source>
</evidence>
<feature type="signal peptide" evidence="5">
    <location>
        <begin position="1"/>
        <end position="17"/>
    </location>
</feature>
<dbReference type="GO" id="GO:0009272">
    <property type="term" value="P:fungal-type cell wall biogenesis"/>
    <property type="evidence" value="ECO:0007669"/>
    <property type="project" value="EnsemblFungi"/>
</dbReference>
<feature type="compositionally biased region" description="Low complexity" evidence="4">
    <location>
        <begin position="56"/>
        <end position="70"/>
    </location>
</feature>
<dbReference type="GO" id="GO:0005743">
    <property type="term" value="C:mitochondrial inner membrane"/>
    <property type="evidence" value="ECO:0007669"/>
    <property type="project" value="EnsemblFungi"/>
</dbReference>
<sequence length="338" mass="35954">MKYSIIPLLALASSVLAAPHAHAHEHHLHRRDPAVVYVTQTQVAYVDGNGNPITPSTTATQAATSTSTSQDFEDPSEEFEDGKYKCSDFPSGQGVISLDWLDFGGWASVMNQNGDTSSTCKDGYYCSYACQAGMSKTQWPSQQPSNGISVGGLLCKNGYLYKSNSNKKSLCEWGQDSSYAVNNAKKSIALCRTDYPGSENMVVPTLVEAGSKKPMSVVKEDGYYNWRGGKTSAQYYVNDAGVSVEDGCVWGTEGSGIGNWAPVVLGSGYTDGTTYLSIIPNPNNKNSPNYSLKIVGQDGATAQGDCSYINGKYSGGPGSESDGCTVSVTSGTANFVFY</sequence>
<feature type="chain" id="PRO_5009133820" description="Glycoside hydrolase family 132 protein" evidence="5">
    <location>
        <begin position="18"/>
        <end position="338"/>
    </location>
</feature>
<evidence type="ECO:0000256" key="5">
    <source>
        <dbReference type="SAM" id="SignalP"/>
    </source>
</evidence>
<accession>A0A1E3PCP3</accession>
<dbReference type="PANTHER" id="PTHR31316">
    <property type="entry name" value="BETA-GLUCOSIDASE-LIKE PROTEIN NCA3, MITOCHONDRIAL-RELATED"/>
    <property type="match status" value="1"/>
</dbReference>
<evidence type="ECO:0000256" key="1">
    <source>
        <dbReference type="ARBA" id="ARBA00004173"/>
    </source>
</evidence>
<protein>
    <recommendedName>
        <fullName evidence="8">Glycoside hydrolase family 132 protein</fullName>
    </recommendedName>
</protein>
<dbReference type="Proteomes" id="UP000094112">
    <property type="component" value="Unassembled WGS sequence"/>
</dbReference>
<proteinExistence type="inferred from homology"/>
<evidence type="ECO:0000256" key="4">
    <source>
        <dbReference type="SAM" id="MobiDB-lite"/>
    </source>
</evidence>
<evidence type="ECO:0000256" key="2">
    <source>
        <dbReference type="ARBA" id="ARBA00010579"/>
    </source>
</evidence>
<dbReference type="GO" id="GO:0009277">
    <property type="term" value="C:fungal-type cell wall"/>
    <property type="evidence" value="ECO:0007669"/>
    <property type="project" value="TreeGrafter"/>
</dbReference>
<dbReference type="EMBL" id="KV454208">
    <property type="protein sequence ID" value="ODQ62974.1"/>
    <property type="molecule type" value="Genomic_DNA"/>
</dbReference>
<comment type="subcellular location">
    <subcellularLocation>
        <location evidence="1">Mitochondrion</location>
    </subcellularLocation>
</comment>
<dbReference type="OrthoDB" id="5339822at2759"/>
<dbReference type="InterPro" id="IPR005556">
    <property type="entry name" value="SUN"/>
</dbReference>
<evidence type="ECO:0000313" key="6">
    <source>
        <dbReference type="EMBL" id="ODQ62974.1"/>
    </source>
</evidence>
<keyword evidence="3" id="KW-0496">Mitochondrion</keyword>
<feature type="region of interest" description="Disordered" evidence="4">
    <location>
        <begin position="48"/>
        <end position="77"/>
    </location>
</feature>
<dbReference type="GO" id="GO:0000422">
    <property type="term" value="P:autophagy of mitochondrion"/>
    <property type="evidence" value="ECO:0007669"/>
    <property type="project" value="EnsemblFungi"/>
</dbReference>
<dbReference type="STRING" id="683960.A0A1E3PCP3"/>
<comment type="similarity">
    <text evidence="2">Belongs to the SUN family.</text>
</comment>
<dbReference type="Pfam" id="PF03856">
    <property type="entry name" value="SUN"/>
    <property type="match status" value="1"/>
</dbReference>
<dbReference type="AlphaFoldDB" id="A0A1E3PCP3"/>
<organism evidence="6 7">
    <name type="scientific">Wickerhamomyces anomalus (strain ATCC 58044 / CBS 1984 / NCYC 433 / NRRL Y-366-8)</name>
    <name type="common">Yeast</name>
    <name type="synonym">Hansenula anomala</name>
    <dbReference type="NCBI Taxonomy" id="683960"/>
    <lineage>
        <taxon>Eukaryota</taxon>
        <taxon>Fungi</taxon>
        <taxon>Dikarya</taxon>
        <taxon>Ascomycota</taxon>
        <taxon>Saccharomycotina</taxon>
        <taxon>Saccharomycetes</taxon>
        <taxon>Phaffomycetales</taxon>
        <taxon>Wickerhamomycetaceae</taxon>
        <taxon>Wickerhamomyces</taxon>
    </lineage>
</organism>
<gene>
    <name evidence="6" type="ORF">WICANDRAFT_27324</name>
</gene>
<name>A0A1E3PCP3_WICAA</name>
<evidence type="ECO:0000313" key="7">
    <source>
        <dbReference type="Proteomes" id="UP000094112"/>
    </source>
</evidence>
<keyword evidence="5" id="KW-0732">Signal</keyword>
<dbReference type="PANTHER" id="PTHR31316:SF2">
    <property type="entry name" value="BETA-GLUCOSIDASE-LIKE PROTEIN NCA3, MITOCHONDRIAL-RELATED"/>
    <property type="match status" value="1"/>
</dbReference>
<dbReference type="GO" id="GO:0031505">
    <property type="term" value="P:fungal-type cell wall organization"/>
    <property type="evidence" value="ECO:0007669"/>
    <property type="project" value="TreeGrafter"/>
</dbReference>
<dbReference type="RefSeq" id="XP_019042181.1">
    <property type="nucleotide sequence ID" value="XM_019181357.1"/>
</dbReference>